<gene>
    <name evidence="1" type="ORF">IHE45_16G074700</name>
</gene>
<reference evidence="2" key="1">
    <citation type="journal article" date="2022" name="Nat. Commun.">
        <title>Chromosome evolution and the genetic basis of agronomically important traits in greater yam.</title>
        <authorList>
            <person name="Bredeson J.V."/>
            <person name="Lyons J.B."/>
            <person name="Oniyinde I.O."/>
            <person name="Okereke N.R."/>
            <person name="Kolade O."/>
            <person name="Nnabue I."/>
            <person name="Nwadili C.O."/>
            <person name="Hribova E."/>
            <person name="Parker M."/>
            <person name="Nwogha J."/>
            <person name="Shu S."/>
            <person name="Carlson J."/>
            <person name="Kariba R."/>
            <person name="Muthemba S."/>
            <person name="Knop K."/>
            <person name="Barton G.J."/>
            <person name="Sherwood A.V."/>
            <person name="Lopez-Montes A."/>
            <person name="Asiedu R."/>
            <person name="Jamnadass R."/>
            <person name="Muchugi A."/>
            <person name="Goodstein D."/>
            <person name="Egesi C.N."/>
            <person name="Featherston J."/>
            <person name="Asfaw A."/>
            <person name="Simpson G.G."/>
            <person name="Dolezel J."/>
            <person name="Hendre P.S."/>
            <person name="Van Deynze A."/>
            <person name="Kumar P.L."/>
            <person name="Obidiegwu J.E."/>
            <person name="Bhattacharjee R."/>
            <person name="Rokhsar D.S."/>
        </authorList>
    </citation>
    <scope>NUCLEOTIDE SEQUENCE [LARGE SCALE GENOMIC DNA]</scope>
    <source>
        <strain evidence="2">cv. TDa95/00328</strain>
    </source>
</reference>
<proteinExistence type="predicted"/>
<evidence type="ECO:0000313" key="2">
    <source>
        <dbReference type="Proteomes" id="UP000827976"/>
    </source>
</evidence>
<sequence>MFQFVMHLRSEFEPVRVQLLGRTPLPTLAEALASLITEKTHLRALATTSVISHTVLAAPHRTGVIKASSIDTIVCTHCKKTGHRAQNCFKLHPEHLAEFRTRRSTGSRRGVVTGVSSDPPIRIGASSDPPIRASGSAASMSASGTTTSWVLDSGASFHMTSDGSQLSSCKPAPNGTYIQTVDGTSCSVTHQGILAAS</sequence>
<dbReference type="Proteomes" id="UP000827976">
    <property type="component" value="Chromosome 16"/>
</dbReference>
<name>A0ACB7UIK9_DIOAL</name>
<organism evidence="1 2">
    <name type="scientific">Dioscorea alata</name>
    <name type="common">Purple yam</name>
    <dbReference type="NCBI Taxonomy" id="55571"/>
    <lineage>
        <taxon>Eukaryota</taxon>
        <taxon>Viridiplantae</taxon>
        <taxon>Streptophyta</taxon>
        <taxon>Embryophyta</taxon>
        <taxon>Tracheophyta</taxon>
        <taxon>Spermatophyta</taxon>
        <taxon>Magnoliopsida</taxon>
        <taxon>Liliopsida</taxon>
        <taxon>Dioscoreales</taxon>
        <taxon>Dioscoreaceae</taxon>
        <taxon>Dioscorea</taxon>
    </lineage>
</organism>
<protein>
    <submittedName>
        <fullName evidence="1">Zinc finger CCHC-type protein</fullName>
    </submittedName>
</protein>
<comment type="caution">
    <text evidence="1">The sequence shown here is derived from an EMBL/GenBank/DDBJ whole genome shotgun (WGS) entry which is preliminary data.</text>
</comment>
<evidence type="ECO:0000313" key="1">
    <source>
        <dbReference type="EMBL" id="KAH7660072.1"/>
    </source>
</evidence>
<keyword evidence="2" id="KW-1185">Reference proteome</keyword>
<dbReference type="EMBL" id="CM037026">
    <property type="protein sequence ID" value="KAH7660072.1"/>
    <property type="molecule type" value="Genomic_DNA"/>
</dbReference>
<accession>A0ACB7UIK9</accession>